<evidence type="ECO:0000256" key="1">
    <source>
        <dbReference type="SAM" id="MobiDB-lite"/>
    </source>
</evidence>
<sequence>MKTLVELIRVHSLTRRVGSGFRARVSWRLGESIFWTRRVCPSGRNPKSPGCPPFKPPYSPQYRLLHPLKLLEEGEEERSKEKDFTAEIQGKARAL</sequence>
<comment type="caution">
    <text evidence="2">The sequence shown here is derived from an EMBL/GenBank/DDBJ whole genome shotgun (WGS) entry which is preliminary data.</text>
</comment>
<proteinExistence type="predicted"/>
<dbReference type="Proteomes" id="UP000235145">
    <property type="component" value="Unassembled WGS sequence"/>
</dbReference>
<feature type="region of interest" description="Disordered" evidence="1">
    <location>
        <begin position="74"/>
        <end position="95"/>
    </location>
</feature>
<gene>
    <name evidence="2" type="ORF">LSAT_V11C500290680</name>
</gene>
<organism evidence="2 3">
    <name type="scientific">Lactuca sativa</name>
    <name type="common">Garden lettuce</name>
    <dbReference type="NCBI Taxonomy" id="4236"/>
    <lineage>
        <taxon>Eukaryota</taxon>
        <taxon>Viridiplantae</taxon>
        <taxon>Streptophyta</taxon>
        <taxon>Embryophyta</taxon>
        <taxon>Tracheophyta</taxon>
        <taxon>Spermatophyta</taxon>
        <taxon>Magnoliopsida</taxon>
        <taxon>eudicotyledons</taxon>
        <taxon>Gunneridae</taxon>
        <taxon>Pentapetalae</taxon>
        <taxon>asterids</taxon>
        <taxon>campanulids</taxon>
        <taxon>Asterales</taxon>
        <taxon>Asteraceae</taxon>
        <taxon>Cichorioideae</taxon>
        <taxon>Cichorieae</taxon>
        <taxon>Lactucinae</taxon>
        <taxon>Lactuca</taxon>
    </lineage>
</organism>
<evidence type="ECO:0000313" key="2">
    <source>
        <dbReference type="EMBL" id="KAJ0204942.1"/>
    </source>
</evidence>
<accession>A0A9R1VHP2</accession>
<dbReference type="EMBL" id="NBSK02000005">
    <property type="protein sequence ID" value="KAJ0204942.1"/>
    <property type="molecule type" value="Genomic_DNA"/>
</dbReference>
<protein>
    <submittedName>
        <fullName evidence="2">Uncharacterized protein</fullName>
    </submittedName>
</protein>
<feature type="compositionally biased region" description="Basic and acidic residues" evidence="1">
    <location>
        <begin position="74"/>
        <end position="85"/>
    </location>
</feature>
<name>A0A9R1VHP2_LACSA</name>
<dbReference type="AlphaFoldDB" id="A0A9R1VHP2"/>
<keyword evidence="3" id="KW-1185">Reference proteome</keyword>
<reference evidence="2 3" key="1">
    <citation type="journal article" date="2017" name="Nat. Commun.">
        <title>Genome assembly with in vitro proximity ligation data and whole-genome triplication in lettuce.</title>
        <authorList>
            <person name="Reyes-Chin-Wo S."/>
            <person name="Wang Z."/>
            <person name="Yang X."/>
            <person name="Kozik A."/>
            <person name="Arikit S."/>
            <person name="Song C."/>
            <person name="Xia L."/>
            <person name="Froenicke L."/>
            <person name="Lavelle D.O."/>
            <person name="Truco M.J."/>
            <person name="Xia R."/>
            <person name="Zhu S."/>
            <person name="Xu C."/>
            <person name="Xu H."/>
            <person name="Xu X."/>
            <person name="Cox K."/>
            <person name="Korf I."/>
            <person name="Meyers B.C."/>
            <person name="Michelmore R.W."/>
        </authorList>
    </citation>
    <scope>NUCLEOTIDE SEQUENCE [LARGE SCALE GENOMIC DNA]</scope>
    <source>
        <strain evidence="3">cv. Salinas</strain>
        <tissue evidence="2">Seedlings</tissue>
    </source>
</reference>
<evidence type="ECO:0000313" key="3">
    <source>
        <dbReference type="Proteomes" id="UP000235145"/>
    </source>
</evidence>